<name>A0A2G2W1Z9_CAPBA</name>
<dbReference type="InterPro" id="IPR036047">
    <property type="entry name" value="F-box-like_dom_sf"/>
</dbReference>
<reference evidence="4" key="2">
    <citation type="journal article" date="2017" name="J. Anim. Genet.">
        <title>Multiple reference genome sequences of hot pepper reveal the massive evolution of plant disease resistance genes by retroduplication.</title>
        <authorList>
            <person name="Kim S."/>
            <person name="Park J."/>
            <person name="Yeom S.-I."/>
            <person name="Kim Y.-M."/>
            <person name="Seo E."/>
            <person name="Kim K.-T."/>
            <person name="Kim M.-S."/>
            <person name="Lee J.M."/>
            <person name="Cheong K."/>
            <person name="Shin H.-S."/>
            <person name="Kim S.-B."/>
            <person name="Han K."/>
            <person name="Lee J."/>
            <person name="Park M."/>
            <person name="Lee H.-A."/>
            <person name="Lee H.-Y."/>
            <person name="Lee Y."/>
            <person name="Oh S."/>
            <person name="Lee J.H."/>
            <person name="Choi E."/>
            <person name="Choi E."/>
            <person name="Lee S.E."/>
            <person name="Jeon J."/>
            <person name="Kim H."/>
            <person name="Choi G."/>
            <person name="Song H."/>
            <person name="Lee J."/>
            <person name="Lee S.-C."/>
            <person name="Kwon J.-K."/>
            <person name="Lee H.-Y."/>
            <person name="Koo N."/>
            <person name="Hong Y."/>
            <person name="Kim R.W."/>
            <person name="Kang W.-H."/>
            <person name="Huh J.H."/>
            <person name="Kang B.-C."/>
            <person name="Yang T.-J."/>
            <person name="Lee Y.-H."/>
            <person name="Bennetzen J.L."/>
            <person name="Choi D."/>
        </authorList>
    </citation>
    <scope>NUCLEOTIDE SEQUENCE [LARGE SCALE GENOMIC DNA]</scope>
    <source>
        <strain evidence="4">cv. PBC81</strain>
    </source>
</reference>
<dbReference type="PANTHER" id="PTHR31672:SF13">
    <property type="entry name" value="F-BOX PROTEIN CPR30-LIKE"/>
    <property type="match status" value="1"/>
</dbReference>
<keyword evidence="4" id="KW-1185">Reference proteome</keyword>
<dbReference type="PANTHER" id="PTHR31672">
    <property type="entry name" value="BNACNNG10540D PROTEIN"/>
    <property type="match status" value="1"/>
</dbReference>
<dbReference type="STRING" id="33114.A0A2G2W1Z9"/>
<dbReference type="CDD" id="cd22157">
    <property type="entry name" value="F-box_AtFBW1-like"/>
    <property type="match status" value="1"/>
</dbReference>
<dbReference type="Pfam" id="PF00646">
    <property type="entry name" value="F-box"/>
    <property type="match status" value="1"/>
</dbReference>
<sequence length="451" mass="51977">MESEASHQQPKRNKSINNSQLSPTSMQDLISYLPPELVTEILSRLPIKTLLKFKCVSKSWLDLISSPKFVKFHLSLNTNNKEHTHHKFLMNCRPTYNFKDCSYKVLMNYHPTYNFKDCSLSSLYNESSTEAKELDYPMKSYAMHRRVPYGDSIVGSVNGLICLVIGKMKFFLWNPSIRKYQQLPDPKTSVRCFPRRAYGFGYDKFHDYTPRGPYGFGYDEFHDDYKVVCFSNDDLHDDGSCELEVKIYSLKSDSWRRVDGCPCPVQQYFSGTFLNGKLHWGTLIDKSRLTTANKRIVIPKIISIDLADEKWGEMEQPCDQTGHINLGLGVLGNDLSVSCNCSHTHLDFWVMKEYGVKESWTKMFTLKYPEHRLGKGTQGLICLHMANEGEFLVAFLGSNFMICNPKGDSLRYLEVINSERFSNLEIYVESLVWPFSTGRTEDATKKVLKGW</sequence>
<dbReference type="InterPro" id="IPR006527">
    <property type="entry name" value="F-box-assoc_dom_typ1"/>
</dbReference>
<reference evidence="3 4" key="1">
    <citation type="journal article" date="2017" name="Genome Biol.">
        <title>New reference genome sequences of hot pepper reveal the massive evolution of plant disease-resistance genes by retroduplication.</title>
        <authorList>
            <person name="Kim S."/>
            <person name="Park J."/>
            <person name="Yeom S.I."/>
            <person name="Kim Y.M."/>
            <person name="Seo E."/>
            <person name="Kim K.T."/>
            <person name="Kim M.S."/>
            <person name="Lee J.M."/>
            <person name="Cheong K."/>
            <person name="Shin H.S."/>
            <person name="Kim S.B."/>
            <person name="Han K."/>
            <person name="Lee J."/>
            <person name="Park M."/>
            <person name="Lee H.A."/>
            <person name="Lee H.Y."/>
            <person name="Lee Y."/>
            <person name="Oh S."/>
            <person name="Lee J.H."/>
            <person name="Choi E."/>
            <person name="Choi E."/>
            <person name="Lee S.E."/>
            <person name="Jeon J."/>
            <person name="Kim H."/>
            <person name="Choi G."/>
            <person name="Song H."/>
            <person name="Lee J."/>
            <person name="Lee S.C."/>
            <person name="Kwon J.K."/>
            <person name="Lee H.Y."/>
            <person name="Koo N."/>
            <person name="Hong Y."/>
            <person name="Kim R.W."/>
            <person name="Kang W.H."/>
            <person name="Huh J.H."/>
            <person name="Kang B.C."/>
            <person name="Yang T.J."/>
            <person name="Lee Y.H."/>
            <person name="Bennetzen J.L."/>
            <person name="Choi D."/>
        </authorList>
    </citation>
    <scope>NUCLEOTIDE SEQUENCE [LARGE SCALE GENOMIC DNA]</scope>
    <source>
        <strain evidence="4">cv. PBC81</strain>
    </source>
</reference>
<gene>
    <name evidence="3" type="ORF">CQW23_22824</name>
</gene>
<dbReference type="SMART" id="SM00256">
    <property type="entry name" value="FBOX"/>
    <property type="match status" value="1"/>
</dbReference>
<dbReference type="OrthoDB" id="1301508at2759"/>
<dbReference type="InterPro" id="IPR017451">
    <property type="entry name" value="F-box-assoc_interact_dom"/>
</dbReference>
<accession>A0A2G2W1Z9</accession>
<dbReference type="Gene3D" id="1.20.1280.50">
    <property type="match status" value="1"/>
</dbReference>
<dbReference type="Proteomes" id="UP000224567">
    <property type="component" value="Unassembled WGS sequence"/>
</dbReference>
<dbReference type="Pfam" id="PF07734">
    <property type="entry name" value="FBA_1"/>
    <property type="match status" value="1"/>
</dbReference>
<protein>
    <recommendedName>
        <fullName evidence="2">F-box domain-containing protein</fullName>
    </recommendedName>
</protein>
<evidence type="ECO:0000259" key="2">
    <source>
        <dbReference type="PROSITE" id="PS50181"/>
    </source>
</evidence>
<evidence type="ECO:0000313" key="3">
    <source>
        <dbReference type="EMBL" id="PHT39251.1"/>
    </source>
</evidence>
<dbReference type="NCBIfam" id="TIGR01640">
    <property type="entry name" value="F_box_assoc_1"/>
    <property type="match status" value="1"/>
</dbReference>
<organism evidence="3 4">
    <name type="scientific">Capsicum baccatum</name>
    <name type="common">Peruvian pepper</name>
    <dbReference type="NCBI Taxonomy" id="33114"/>
    <lineage>
        <taxon>Eukaryota</taxon>
        <taxon>Viridiplantae</taxon>
        <taxon>Streptophyta</taxon>
        <taxon>Embryophyta</taxon>
        <taxon>Tracheophyta</taxon>
        <taxon>Spermatophyta</taxon>
        <taxon>Magnoliopsida</taxon>
        <taxon>eudicotyledons</taxon>
        <taxon>Gunneridae</taxon>
        <taxon>Pentapetalae</taxon>
        <taxon>asterids</taxon>
        <taxon>lamiids</taxon>
        <taxon>Solanales</taxon>
        <taxon>Solanaceae</taxon>
        <taxon>Solanoideae</taxon>
        <taxon>Capsiceae</taxon>
        <taxon>Capsicum</taxon>
    </lineage>
</organism>
<dbReference type="EMBL" id="MLFT02000009">
    <property type="protein sequence ID" value="PHT39251.1"/>
    <property type="molecule type" value="Genomic_DNA"/>
</dbReference>
<dbReference type="InterPro" id="IPR050796">
    <property type="entry name" value="SCF_F-box_component"/>
</dbReference>
<proteinExistence type="predicted"/>
<dbReference type="SUPFAM" id="SSF81383">
    <property type="entry name" value="F-box domain"/>
    <property type="match status" value="1"/>
</dbReference>
<comment type="caution">
    <text evidence="3">The sequence shown here is derived from an EMBL/GenBank/DDBJ whole genome shotgun (WGS) entry which is preliminary data.</text>
</comment>
<dbReference type="PROSITE" id="PS50181">
    <property type="entry name" value="FBOX"/>
    <property type="match status" value="1"/>
</dbReference>
<feature type="region of interest" description="Disordered" evidence="1">
    <location>
        <begin position="1"/>
        <end position="22"/>
    </location>
</feature>
<dbReference type="InterPro" id="IPR001810">
    <property type="entry name" value="F-box_dom"/>
</dbReference>
<evidence type="ECO:0000256" key="1">
    <source>
        <dbReference type="SAM" id="MobiDB-lite"/>
    </source>
</evidence>
<evidence type="ECO:0000313" key="4">
    <source>
        <dbReference type="Proteomes" id="UP000224567"/>
    </source>
</evidence>
<dbReference type="AlphaFoldDB" id="A0A2G2W1Z9"/>
<feature type="domain" description="F-box" evidence="2">
    <location>
        <begin position="27"/>
        <end position="72"/>
    </location>
</feature>